<feature type="domain" description="Nudix hydrolase" evidence="1">
    <location>
        <begin position="110"/>
        <end position="252"/>
    </location>
</feature>
<name>A0A0N4ZMD1_PARTI</name>
<keyword evidence="2" id="KW-1185">Reference proteome</keyword>
<dbReference type="SUPFAM" id="SSF55811">
    <property type="entry name" value="Nudix"/>
    <property type="match status" value="1"/>
</dbReference>
<dbReference type="Proteomes" id="UP000038045">
    <property type="component" value="Unplaced"/>
</dbReference>
<evidence type="ECO:0000313" key="2">
    <source>
        <dbReference type="Proteomes" id="UP000038045"/>
    </source>
</evidence>
<organism evidence="2 3">
    <name type="scientific">Parastrongyloides trichosuri</name>
    <name type="common">Possum-specific nematode worm</name>
    <dbReference type="NCBI Taxonomy" id="131310"/>
    <lineage>
        <taxon>Eukaryota</taxon>
        <taxon>Metazoa</taxon>
        <taxon>Ecdysozoa</taxon>
        <taxon>Nematoda</taxon>
        <taxon>Chromadorea</taxon>
        <taxon>Rhabditida</taxon>
        <taxon>Tylenchina</taxon>
        <taxon>Panagrolaimomorpha</taxon>
        <taxon>Strongyloidoidea</taxon>
        <taxon>Strongyloididae</taxon>
        <taxon>Parastrongyloides</taxon>
    </lineage>
</organism>
<dbReference type="InterPro" id="IPR039989">
    <property type="entry name" value="NUDT9"/>
</dbReference>
<reference evidence="3" key="1">
    <citation type="submission" date="2017-02" db="UniProtKB">
        <authorList>
            <consortium name="WormBaseParasite"/>
        </authorList>
    </citation>
    <scope>IDENTIFICATION</scope>
</reference>
<dbReference type="InterPro" id="IPR015797">
    <property type="entry name" value="NUDIX_hydrolase-like_dom_sf"/>
</dbReference>
<dbReference type="Gene3D" id="3.90.79.10">
    <property type="entry name" value="Nucleoside Triphosphate Pyrophosphohydrolase"/>
    <property type="match status" value="1"/>
</dbReference>
<protein>
    <submittedName>
        <fullName evidence="3">Nudix hydrolase domain-containing protein</fullName>
    </submittedName>
</protein>
<accession>A0A0N4ZMD1</accession>
<dbReference type="PROSITE" id="PS51462">
    <property type="entry name" value="NUDIX"/>
    <property type="match status" value="1"/>
</dbReference>
<dbReference type="InterPro" id="IPR000086">
    <property type="entry name" value="NUDIX_hydrolase_dom"/>
</dbReference>
<evidence type="ECO:0000259" key="1">
    <source>
        <dbReference type="PROSITE" id="PS51462"/>
    </source>
</evidence>
<dbReference type="AlphaFoldDB" id="A0A0N4ZMD1"/>
<dbReference type="Pfam" id="PF25969">
    <property type="entry name" value="NUDT9_N"/>
    <property type="match status" value="1"/>
</dbReference>
<dbReference type="STRING" id="131310.A0A0N4ZMD1"/>
<dbReference type="PANTHER" id="PTHR13030:SF8">
    <property type="entry name" value="ADP-RIBOSE PYROPHOSPHATASE, MITOCHONDRIAL"/>
    <property type="match status" value="1"/>
</dbReference>
<dbReference type="Pfam" id="PF00293">
    <property type="entry name" value="NUDIX"/>
    <property type="match status" value="1"/>
</dbReference>
<sequence>MINIINKNCLNTSKPYLLSEIYRLYVPENLISWNVSWSDYNPPDYTAEIAKNKVWSDDLDVTTYKWNTIDGNVNRKSYHGTYDLSFDGRPLNPIGRTGLKGRGILGRWGPNHAADPIITRILDNKLQFIGIQRKDTEEWALPGGMVDPGEKISQTLKREFIEETLNNVSNKNIEQIFNNGVHLYSGYVDDHRNTDNSWIETSVYLFHDKDNVLKNTTFNAGDDAKNVKWITYTKDLSLYADHKKYILLAFDKLFNNKK</sequence>
<evidence type="ECO:0000313" key="3">
    <source>
        <dbReference type="WBParaSite" id="PTRK_0000970000.1"/>
    </source>
</evidence>
<dbReference type="WBParaSite" id="PTRK_0000970000.1">
    <property type="protein sequence ID" value="PTRK_0000970000.1"/>
    <property type="gene ID" value="PTRK_0000970000"/>
</dbReference>
<dbReference type="PANTHER" id="PTHR13030">
    <property type="entry name" value="NUDIX HYDROLASE"/>
    <property type="match status" value="1"/>
</dbReference>
<proteinExistence type="predicted"/>
<dbReference type="GO" id="GO:0047631">
    <property type="term" value="F:ADP-ribose diphosphatase activity"/>
    <property type="evidence" value="ECO:0007669"/>
    <property type="project" value="InterPro"/>
</dbReference>
<dbReference type="CDD" id="cd03670">
    <property type="entry name" value="NUDIX_ADPRase_Nudt9"/>
    <property type="match status" value="1"/>
</dbReference>